<proteinExistence type="inferred from homology"/>
<dbReference type="PROSITE" id="PS00362">
    <property type="entry name" value="RIBOSOMAL_S15"/>
    <property type="match status" value="1"/>
</dbReference>
<dbReference type="GO" id="GO:0022627">
    <property type="term" value="C:cytosolic small ribosomal subunit"/>
    <property type="evidence" value="ECO:0007669"/>
    <property type="project" value="TreeGrafter"/>
</dbReference>
<dbReference type="SUPFAM" id="SSF47060">
    <property type="entry name" value="S15/NS1 RNA-binding domain"/>
    <property type="match status" value="1"/>
</dbReference>
<gene>
    <name evidence="4" type="primary">rpsO</name>
    <name evidence="10" type="ORF">DW907_01775</name>
    <name evidence="9" type="ORF">DWV56_12115</name>
    <name evidence="8" type="ORF">DWW32_11200</name>
    <name evidence="7" type="ORF">DWX92_03095</name>
</gene>
<dbReference type="FunFam" id="1.10.287.10:FF:000002">
    <property type="entry name" value="30S ribosomal protein S15"/>
    <property type="match status" value="1"/>
</dbReference>
<keyword evidence="4 6" id="KW-0694">RNA-binding</keyword>
<dbReference type="GO" id="GO:0003735">
    <property type="term" value="F:structural constituent of ribosome"/>
    <property type="evidence" value="ECO:0007669"/>
    <property type="project" value="InterPro"/>
</dbReference>
<evidence type="ECO:0000313" key="11">
    <source>
        <dbReference type="Proteomes" id="UP000265489"/>
    </source>
</evidence>
<keyword evidence="2 4" id="KW-0687">Ribonucleoprotein</keyword>
<comment type="caution">
    <text evidence="8">The sequence shown here is derived from an EMBL/GenBank/DDBJ whole genome shotgun (WGS) entry which is preliminary data.</text>
</comment>
<sequence length="88" mass="10258">MLLKSEKQAIMQEYAVHEGDTGSPEVQIAVLTEEINRLTEHFKEHKHDYHSQRGLMKKVGRRKKLLAYLKGKDLDRYKALIAKLGLRK</sequence>
<dbReference type="RefSeq" id="WP_117923787.1">
    <property type="nucleotide sequence ID" value="NZ_CATXNH010000058.1"/>
</dbReference>
<evidence type="ECO:0000313" key="10">
    <source>
        <dbReference type="EMBL" id="RHB08887.1"/>
    </source>
</evidence>
<evidence type="ECO:0000256" key="1">
    <source>
        <dbReference type="ARBA" id="ARBA00022980"/>
    </source>
</evidence>
<dbReference type="CDD" id="cd00353">
    <property type="entry name" value="Ribosomal_S15p_S13e"/>
    <property type="match status" value="1"/>
</dbReference>
<accession>A0A395W676</accession>
<organism evidence="8 11">
    <name type="scientific">Holdemanella biformis</name>
    <dbReference type="NCBI Taxonomy" id="1735"/>
    <lineage>
        <taxon>Bacteria</taxon>
        <taxon>Bacillati</taxon>
        <taxon>Bacillota</taxon>
        <taxon>Erysipelotrichia</taxon>
        <taxon>Erysipelotrichales</taxon>
        <taxon>Erysipelotrichaceae</taxon>
        <taxon>Holdemanella</taxon>
    </lineage>
</organism>
<comment type="similarity">
    <text evidence="4 5">Belongs to the universal ribosomal protein uS15 family.</text>
</comment>
<dbReference type="Proteomes" id="UP000285288">
    <property type="component" value="Unassembled WGS sequence"/>
</dbReference>
<comment type="function">
    <text evidence="4 6">One of the primary rRNA binding proteins, it binds directly to 16S rRNA where it helps nucleate assembly of the platform of the 30S subunit by binding and bridging several RNA helices of the 16S rRNA.</text>
</comment>
<comment type="function">
    <text evidence="4">Forms an intersubunit bridge (bridge B4) with the 23S rRNA of the 50S subunit in the ribosome.</text>
</comment>
<comment type="subunit">
    <text evidence="3 4">Part of the 30S ribosomal subunit. Forms a bridge to the 50S subunit in the 70S ribosome, contacting the 23S rRNA.</text>
</comment>
<evidence type="ECO:0000313" key="7">
    <source>
        <dbReference type="EMBL" id="RGS48172.1"/>
    </source>
</evidence>
<dbReference type="Proteomes" id="UP000285274">
    <property type="component" value="Unassembled WGS sequence"/>
</dbReference>
<dbReference type="NCBIfam" id="TIGR00952">
    <property type="entry name" value="S15_bact"/>
    <property type="match status" value="1"/>
</dbReference>
<dbReference type="Pfam" id="PF00312">
    <property type="entry name" value="Ribosomal_S15"/>
    <property type="match status" value="1"/>
</dbReference>
<dbReference type="Proteomes" id="UP000265489">
    <property type="component" value="Unassembled WGS sequence"/>
</dbReference>
<dbReference type="GO" id="GO:0019843">
    <property type="term" value="F:rRNA binding"/>
    <property type="evidence" value="ECO:0007669"/>
    <property type="project" value="UniProtKB-UniRule"/>
</dbReference>
<evidence type="ECO:0000256" key="4">
    <source>
        <dbReference type="HAMAP-Rule" id="MF_01343"/>
    </source>
</evidence>
<evidence type="ECO:0000256" key="3">
    <source>
        <dbReference type="ARBA" id="ARBA00064542"/>
    </source>
</evidence>
<keyword evidence="4 6" id="KW-0699">rRNA-binding</keyword>
<dbReference type="AlphaFoldDB" id="A0A395W676"/>
<dbReference type="HAMAP" id="MF_01343_B">
    <property type="entry name" value="Ribosomal_uS15_B"/>
    <property type="match status" value="1"/>
</dbReference>
<evidence type="ECO:0000256" key="6">
    <source>
        <dbReference type="RuleBase" id="RU004524"/>
    </source>
</evidence>
<evidence type="ECO:0000256" key="2">
    <source>
        <dbReference type="ARBA" id="ARBA00023274"/>
    </source>
</evidence>
<evidence type="ECO:0000313" key="14">
    <source>
        <dbReference type="Proteomes" id="UP000285288"/>
    </source>
</evidence>
<dbReference type="EMBL" id="QRYQ01000028">
    <property type="protein sequence ID" value="RGU89502.1"/>
    <property type="molecule type" value="Genomic_DNA"/>
</dbReference>
<evidence type="ECO:0000313" key="12">
    <source>
        <dbReference type="Proteomes" id="UP000284651"/>
    </source>
</evidence>
<dbReference type="PANTHER" id="PTHR23321">
    <property type="entry name" value="RIBOSOMAL PROTEIN S15, BACTERIAL AND ORGANELLAR"/>
    <property type="match status" value="1"/>
</dbReference>
<evidence type="ECO:0000313" key="9">
    <source>
        <dbReference type="EMBL" id="RGW71819.1"/>
    </source>
</evidence>
<dbReference type="EMBL" id="QSAT01000065">
    <property type="protein sequence ID" value="RGW71819.1"/>
    <property type="molecule type" value="Genomic_DNA"/>
</dbReference>
<dbReference type="InterPro" id="IPR009068">
    <property type="entry name" value="uS15_NS1_RNA-bd_sf"/>
</dbReference>
<dbReference type="InterPro" id="IPR005290">
    <property type="entry name" value="Ribosomal_uS15_bac-type"/>
</dbReference>
<name>A0A395W676_9FIRM</name>
<dbReference type="Gene3D" id="6.10.250.3130">
    <property type="match status" value="1"/>
</dbReference>
<dbReference type="SMART" id="SM01387">
    <property type="entry name" value="Ribosomal_S15"/>
    <property type="match status" value="1"/>
</dbReference>
<dbReference type="Gene3D" id="1.10.287.10">
    <property type="entry name" value="S15/NS1, RNA-binding"/>
    <property type="match status" value="1"/>
</dbReference>
<dbReference type="GeneID" id="93157777"/>
<evidence type="ECO:0000313" key="13">
    <source>
        <dbReference type="Proteomes" id="UP000285274"/>
    </source>
</evidence>
<keyword evidence="1 4" id="KW-0689">Ribosomal protein</keyword>
<evidence type="ECO:0000313" key="8">
    <source>
        <dbReference type="EMBL" id="RGU89502.1"/>
    </source>
</evidence>
<dbReference type="GO" id="GO:0006412">
    <property type="term" value="P:translation"/>
    <property type="evidence" value="ECO:0007669"/>
    <property type="project" value="UniProtKB-UniRule"/>
</dbReference>
<reference evidence="11 12" key="1">
    <citation type="submission" date="2018-08" db="EMBL/GenBank/DDBJ databases">
        <title>A genome reference for cultivated species of the human gut microbiota.</title>
        <authorList>
            <person name="Zou Y."/>
            <person name="Xue W."/>
            <person name="Luo G."/>
        </authorList>
    </citation>
    <scope>NUCLEOTIDE SEQUENCE [LARGE SCALE GENOMIC DNA]</scope>
    <source>
        <strain evidence="9 12">AF10-31</strain>
        <strain evidence="8 11">AF15-20</strain>
        <strain evidence="7 13">AF22-10AC</strain>
        <strain evidence="10 14">AM42-13AC</strain>
    </source>
</reference>
<protein>
    <recommendedName>
        <fullName evidence="4">Small ribosomal subunit protein uS15</fullName>
    </recommendedName>
</protein>
<dbReference type="PANTHER" id="PTHR23321:SF26">
    <property type="entry name" value="SMALL RIBOSOMAL SUBUNIT PROTEIN US15M"/>
    <property type="match status" value="1"/>
</dbReference>
<dbReference type="InterPro" id="IPR000589">
    <property type="entry name" value="Ribosomal_uS15"/>
</dbReference>
<dbReference type="Proteomes" id="UP000284651">
    <property type="component" value="Unassembled WGS sequence"/>
</dbReference>
<dbReference type="EMBL" id="QRVM01000007">
    <property type="protein sequence ID" value="RGS48172.1"/>
    <property type="molecule type" value="Genomic_DNA"/>
</dbReference>
<evidence type="ECO:0000256" key="5">
    <source>
        <dbReference type="RuleBase" id="RU003919"/>
    </source>
</evidence>
<dbReference type="EMBL" id="QSGD01000004">
    <property type="protein sequence ID" value="RHB08887.1"/>
    <property type="molecule type" value="Genomic_DNA"/>
</dbReference>